<dbReference type="EMBL" id="JARQXC010000007">
    <property type="protein sequence ID" value="MDL2332451.1"/>
    <property type="molecule type" value="Genomic_DNA"/>
</dbReference>
<dbReference type="RefSeq" id="WP_025200109.1">
    <property type="nucleotide sequence ID" value="NZ_JARQXC010000007.1"/>
</dbReference>
<name>A0AAW7B7C2_9HYPH</name>
<keyword evidence="2" id="KW-1185">Reference proteome</keyword>
<gene>
    <name evidence="1" type="ORF">P8A28_05730</name>
</gene>
<proteinExistence type="predicted"/>
<dbReference type="Proteomes" id="UP001171122">
    <property type="component" value="Unassembled WGS sequence"/>
</dbReference>
<comment type="caution">
    <text evidence="1">The sequence shown here is derived from an EMBL/GenBank/DDBJ whole genome shotgun (WGS) entry which is preliminary data.</text>
</comment>
<evidence type="ECO:0000313" key="1">
    <source>
        <dbReference type="EMBL" id="MDL2332451.1"/>
    </source>
</evidence>
<evidence type="ECO:0000313" key="2">
    <source>
        <dbReference type="Proteomes" id="UP001171122"/>
    </source>
</evidence>
<sequence>MAKTTNYQWDLPNPYGASQIIEMAKAASAFDGVDSKIKAFEDAYLAHEHAFGELTGRPTTLAGYGITDGMTADEVADAIRQAVDGLVNGSGTALDTLKELADALGNDPNFAATVSAALGFRLRVDAAQPFTLAQKAQGRSNLDALGTADKGQANGVASLDSTGKVPSGQLPALTTTATVGAAMAGANSKETPDDGDFLGGVLAGGSTMFKTTWGNIKAALQAFFDGRYLKLVGGTIQGILTVSGEGSQRGVFRNTGDGDSWINFHTRDQNWYSEFGQRANGAAYAWVNGQEFRFQTDGKFVSPLDIAAGGWVYAGGGSSWLNSNGNVIGPIWNNFGASDAYTAINNRIEKRAGEYADDRIGQVWWRARDYMLSEHVPVGGYALLQNKTGWTLDAGATLGGGDLSWASSDGRPDEGRVNYGTWQLCGFVQPNSGTARYKCTSVWKRIG</sequence>
<reference evidence="1" key="1">
    <citation type="journal article" date="2023" name="Front. Microbiol.">
        <title>Isolation of Brucella inopinata from a White's tree frog (Litoria caerulea): pose exotic frogs a potential risk to human health?</title>
        <authorList>
            <person name="Scholz H.C."/>
            <person name="Heckers K.O."/>
            <person name="Appelt S."/>
            <person name="Geier-Doemling D."/>
            <person name="Schlegel P."/>
            <person name="Wattam A.R."/>
        </authorList>
    </citation>
    <scope>NUCLEOTIDE SEQUENCE</scope>
    <source>
        <strain evidence="1">FO700662</strain>
    </source>
</reference>
<organism evidence="1 2">
    <name type="scientific">Brucella inopinata</name>
    <dbReference type="NCBI Taxonomy" id="1218315"/>
    <lineage>
        <taxon>Bacteria</taxon>
        <taxon>Pseudomonadati</taxon>
        <taxon>Pseudomonadota</taxon>
        <taxon>Alphaproteobacteria</taxon>
        <taxon>Hyphomicrobiales</taxon>
        <taxon>Brucellaceae</taxon>
        <taxon>Brucella/Ochrobactrum group</taxon>
        <taxon>Brucella</taxon>
    </lineage>
</organism>
<accession>A0AAW7B7C2</accession>
<dbReference type="AlphaFoldDB" id="A0AAW7B7C2"/>
<protein>
    <submittedName>
        <fullName evidence="1">Uncharacterized protein</fullName>
    </submittedName>
</protein>